<dbReference type="PANTHER" id="PTHR45693:SF46">
    <property type="entry name" value="TRANSCRIPTION FACTOR TGA2-RELATED"/>
    <property type="match status" value="1"/>
</dbReference>
<comment type="subcellular location">
    <subcellularLocation>
        <location evidence="1">Nucleus</location>
    </subcellularLocation>
</comment>
<evidence type="ECO:0000256" key="6">
    <source>
        <dbReference type="ARBA" id="ARBA00023163"/>
    </source>
</evidence>
<keyword evidence="13" id="KW-1185">Reference proteome</keyword>
<keyword evidence="6" id="KW-0804">Transcription</keyword>
<reference evidence="13" key="1">
    <citation type="journal article" date="2019" name="Gigascience">
        <title>De novo genome assembly of the endangered Acer yangbiense, a plant species with extremely small populations endemic to Yunnan Province, China.</title>
        <authorList>
            <person name="Yang J."/>
            <person name="Wariss H.M."/>
            <person name="Tao L."/>
            <person name="Zhang R."/>
            <person name="Yun Q."/>
            <person name="Hollingsworth P."/>
            <person name="Dao Z."/>
            <person name="Luo G."/>
            <person name="Guo H."/>
            <person name="Ma Y."/>
            <person name="Sun W."/>
        </authorList>
    </citation>
    <scope>NUCLEOTIDE SEQUENCE [LARGE SCALE GENOMIC DNA]</scope>
    <source>
        <strain evidence="13">cv. br00</strain>
    </source>
</reference>
<evidence type="ECO:0000313" key="12">
    <source>
        <dbReference type="EMBL" id="KAB5565033.1"/>
    </source>
</evidence>
<gene>
    <name evidence="12" type="ORF">DKX38_005087</name>
</gene>
<feature type="domain" description="DOG1" evidence="11">
    <location>
        <begin position="337"/>
        <end position="612"/>
    </location>
</feature>
<keyword evidence="8" id="KW-0175">Coiled coil</keyword>
<dbReference type="PANTHER" id="PTHR45693">
    <property type="entry name" value="TRANSCRIPTION FACTOR TGA9"/>
    <property type="match status" value="1"/>
</dbReference>
<dbReference type="InterPro" id="IPR004827">
    <property type="entry name" value="bZIP"/>
</dbReference>
<dbReference type="Proteomes" id="UP000326939">
    <property type="component" value="Chromosome 3"/>
</dbReference>
<dbReference type="SMART" id="SM00338">
    <property type="entry name" value="BRLZ"/>
    <property type="match status" value="1"/>
</dbReference>
<evidence type="ECO:0000313" key="13">
    <source>
        <dbReference type="Proteomes" id="UP000326939"/>
    </source>
</evidence>
<evidence type="ECO:0000259" key="10">
    <source>
        <dbReference type="PROSITE" id="PS50217"/>
    </source>
</evidence>
<evidence type="ECO:0000256" key="8">
    <source>
        <dbReference type="SAM" id="Coils"/>
    </source>
</evidence>
<keyword evidence="4" id="KW-0238">DNA-binding</keyword>
<evidence type="ECO:0000256" key="2">
    <source>
        <dbReference type="ARBA" id="ARBA00007163"/>
    </source>
</evidence>
<evidence type="ECO:0000259" key="11">
    <source>
        <dbReference type="PROSITE" id="PS51806"/>
    </source>
</evidence>
<keyword evidence="3" id="KW-0805">Transcription regulation</keyword>
<dbReference type="PROSITE" id="PS51806">
    <property type="entry name" value="DOG1"/>
    <property type="match status" value="1"/>
</dbReference>
<keyword evidence="7" id="KW-0539">Nucleus</keyword>
<name>A0A5N5NEE6_9ROSI</name>
<dbReference type="Pfam" id="PF00170">
    <property type="entry name" value="bZIP_1"/>
    <property type="match status" value="1"/>
</dbReference>
<dbReference type="PROSITE" id="PS00036">
    <property type="entry name" value="BZIP_BASIC"/>
    <property type="match status" value="1"/>
</dbReference>
<feature type="compositionally biased region" description="Polar residues" evidence="9">
    <location>
        <begin position="143"/>
        <end position="154"/>
    </location>
</feature>
<feature type="region of interest" description="Disordered" evidence="9">
    <location>
        <begin position="143"/>
        <end position="164"/>
    </location>
</feature>
<evidence type="ECO:0000256" key="1">
    <source>
        <dbReference type="ARBA" id="ARBA00004123"/>
    </source>
</evidence>
<dbReference type="InterPro" id="IPR025422">
    <property type="entry name" value="TGA_domain"/>
</dbReference>
<evidence type="ECO:0008006" key="14">
    <source>
        <dbReference type="Google" id="ProtNLM"/>
    </source>
</evidence>
<protein>
    <recommendedName>
        <fullName evidence="14">DOG1 domain-containing protein</fullName>
    </recommendedName>
</protein>
<dbReference type="GO" id="GO:0003700">
    <property type="term" value="F:DNA-binding transcription factor activity"/>
    <property type="evidence" value="ECO:0007669"/>
    <property type="project" value="InterPro"/>
</dbReference>
<keyword evidence="5" id="KW-0010">Activator</keyword>
<dbReference type="Gene3D" id="1.20.5.170">
    <property type="match status" value="1"/>
</dbReference>
<evidence type="ECO:0000256" key="7">
    <source>
        <dbReference type="ARBA" id="ARBA00023242"/>
    </source>
</evidence>
<evidence type="ECO:0000256" key="5">
    <source>
        <dbReference type="ARBA" id="ARBA00023159"/>
    </source>
</evidence>
<dbReference type="EMBL" id="VDCV01000003">
    <property type="protein sequence ID" value="KAB5565033.1"/>
    <property type="molecule type" value="Genomic_DNA"/>
</dbReference>
<evidence type="ECO:0000256" key="4">
    <source>
        <dbReference type="ARBA" id="ARBA00023125"/>
    </source>
</evidence>
<proteinExistence type="inferred from homology"/>
<organism evidence="12 13">
    <name type="scientific">Salix brachista</name>
    <dbReference type="NCBI Taxonomy" id="2182728"/>
    <lineage>
        <taxon>Eukaryota</taxon>
        <taxon>Viridiplantae</taxon>
        <taxon>Streptophyta</taxon>
        <taxon>Embryophyta</taxon>
        <taxon>Tracheophyta</taxon>
        <taxon>Spermatophyta</taxon>
        <taxon>Magnoliopsida</taxon>
        <taxon>eudicotyledons</taxon>
        <taxon>Gunneridae</taxon>
        <taxon>Pentapetalae</taxon>
        <taxon>rosids</taxon>
        <taxon>fabids</taxon>
        <taxon>Malpighiales</taxon>
        <taxon>Salicaceae</taxon>
        <taxon>Saliceae</taxon>
        <taxon>Salix</taxon>
    </lineage>
</organism>
<dbReference type="GO" id="GO:0006351">
    <property type="term" value="P:DNA-templated transcription"/>
    <property type="evidence" value="ECO:0007669"/>
    <property type="project" value="InterPro"/>
</dbReference>
<comment type="similarity">
    <text evidence="2">Belongs to the bZIP family.</text>
</comment>
<comment type="caution">
    <text evidence="12">The sequence shown here is derived from an EMBL/GenBank/DDBJ whole genome shotgun (WGS) entry which is preliminary data.</text>
</comment>
<feature type="coiled-coil region" evidence="8">
    <location>
        <begin position="291"/>
        <end position="318"/>
    </location>
</feature>
<dbReference type="AlphaFoldDB" id="A0A5N5NEE6"/>
<dbReference type="SUPFAM" id="SSF57959">
    <property type="entry name" value="Leucine zipper domain"/>
    <property type="match status" value="1"/>
</dbReference>
<sequence length="615" mass="68772">MGSGTGAEDEKKAVGMPSFDPQLPISNAINLLNYLANFKEELDCERGGQAGQGRVVHCKIFGLEVFVYWFKEEDATKYFACLNRCSVEGSTVHPYRVTDFGVFLEDNAIDLSAGTVFNSAKESSRAIPSDCLHSGTFEKKQSTTSFNIKSSASQEESHRLPLEKVQQSNQVSIPIVDTENWGETWRLPLEKVQQSNRVSIPSVNTENWGEADMADASPRTDISTDADTDDKNQRVLFFLALYSCEMIYDRGQSTALMASDSSDRTKDKLDQKTLRRLAQNREAARKSRLRKKAYVQQLESSRLKLSQLEQELQRARQQGIFISSSGDQAHSMSGNGAMAFDVEYARWLEEQNRQINELRSAVNSHAGDAELRIIIDGIMAHYDEVFKLKSNAAKADVFHLLSGMWKTPAERCFLWLGGFRSSELLKDAVLDSLMFILLEKYNVKAFMELHLVYGFIDLSLSVSFDIGFIRFLSHLLNSDLKPGLLLMNHLEPLTEQQLVGIGNLQQSSQQAEDALSQGMEALQQSLSETLSSGSLGSSGSSGNVANYMGQMAMAMGKLGTLEGFIRQADNLRQQTLQQMHRILTTRQSARALLAIHDYFSRLRALSSLWLARPKE</sequence>
<dbReference type="Pfam" id="PF14144">
    <property type="entry name" value="DOG1"/>
    <property type="match status" value="1"/>
</dbReference>
<dbReference type="GO" id="GO:0005634">
    <property type="term" value="C:nucleus"/>
    <property type="evidence" value="ECO:0007669"/>
    <property type="project" value="UniProtKB-SubCell"/>
</dbReference>
<dbReference type="CDD" id="cd14708">
    <property type="entry name" value="bZIP_HBP1b-like"/>
    <property type="match status" value="1"/>
</dbReference>
<evidence type="ECO:0000256" key="9">
    <source>
        <dbReference type="SAM" id="MobiDB-lite"/>
    </source>
</evidence>
<dbReference type="GO" id="GO:0000976">
    <property type="term" value="F:transcription cis-regulatory region binding"/>
    <property type="evidence" value="ECO:0007669"/>
    <property type="project" value="UniProtKB-ARBA"/>
</dbReference>
<feature type="domain" description="BZIP" evidence="10">
    <location>
        <begin position="270"/>
        <end position="314"/>
    </location>
</feature>
<dbReference type="FunFam" id="1.20.5.170:FF:000019">
    <property type="entry name" value="BZIP family transcription factor"/>
    <property type="match status" value="1"/>
</dbReference>
<evidence type="ECO:0000256" key="3">
    <source>
        <dbReference type="ARBA" id="ARBA00023015"/>
    </source>
</evidence>
<dbReference type="InterPro" id="IPR046347">
    <property type="entry name" value="bZIP_sf"/>
</dbReference>
<accession>A0A5N5NEE6</accession>
<dbReference type="PROSITE" id="PS50217">
    <property type="entry name" value="BZIP"/>
    <property type="match status" value="1"/>
</dbReference>